<proteinExistence type="predicted"/>
<dbReference type="PANTHER" id="PTHR12121">
    <property type="entry name" value="CARBON CATABOLITE REPRESSOR PROTEIN 4"/>
    <property type="match status" value="1"/>
</dbReference>
<dbReference type="InterPro" id="IPR005135">
    <property type="entry name" value="Endo/exonuclease/phosphatase"/>
</dbReference>
<gene>
    <name evidence="3" type="ORF">Q0590_15610</name>
</gene>
<protein>
    <submittedName>
        <fullName evidence="3">Endonuclease/exonuclease/phosphatase family protein</fullName>
    </submittedName>
</protein>
<keyword evidence="3" id="KW-0378">Hydrolase</keyword>
<feature type="domain" description="Endonuclease/exonuclease/phosphatase" evidence="2">
    <location>
        <begin position="33"/>
        <end position="276"/>
    </location>
</feature>
<dbReference type="InterPro" id="IPR050410">
    <property type="entry name" value="CCR4/nocturin_mRNA_transcr"/>
</dbReference>
<sequence>MKLLVVSMYAAFLSFCMITIAYSQSAKENVRVMSYNVRYDNPGDGDNRWSNRKERLTQLIAYHAPDVFGTQEVLFNQLQDIEKALPQYAWYGAGRDDGKQAGEYSAVFYNKDRFTLLDKGTFWLSTEPDKPSKGWDAAIVRVCSWVKLKDKSTGQDFFMYNTHFDHVGVKAREQSAALIVKKIKELSGKLPVILTGDFNTPNSAAPYQTIINSNMLKDAKTLSKTGHYGPDGSFSTFEVANKLGERIDYIFVNDQYEVLRHAILTDSQNGRYPSDHLPVIAEIRLKK</sequence>
<dbReference type="RefSeq" id="WP_302038501.1">
    <property type="nucleotide sequence ID" value="NZ_JAUKPO010000008.1"/>
</dbReference>
<feature type="chain" id="PRO_5045133866" evidence="1">
    <location>
        <begin position="22"/>
        <end position="287"/>
    </location>
</feature>
<evidence type="ECO:0000313" key="3">
    <source>
        <dbReference type="EMBL" id="MDO1447697.1"/>
    </source>
</evidence>
<keyword evidence="4" id="KW-1185">Reference proteome</keyword>
<organism evidence="3 4">
    <name type="scientific">Rhodocytophaga aerolata</name>
    <dbReference type="NCBI Taxonomy" id="455078"/>
    <lineage>
        <taxon>Bacteria</taxon>
        <taxon>Pseudomonadati</taxon>
        <taxon>Bacteroidota</taxon>
        <taxon>Cytophagia</taxon>
        <taxon>Cytophagales</taxon>
        <taxon>Rhodocytophagaceae</taxon>
        <taxon>Rhodocytophaga</taxon>
    </lineage>
</organism>
<keyword evidence="3" id="KW-0255">Endonuclease</keyword>
<dbReference type="Proteomes" id="UP001168528">
    <property type="component" value="Unassembled WGS sequence"/>
</dbReference>
<dbReference type="SUPFAM" id="SSF56219">
    <property type="entry name" value="DNase I-like"/>
    <property type="match status" value="1"/>
</dbReference>
<keyword evidence="3" id="KW-0540">Nuclease</keyword>
<dbReference type="EMBL" id="JAUKPO010000008">
    <property type="protein sequence ID" value="MDO1447697.1"/>
    <property type="molecule type" value="Genomic_DNA"/>
</dbReference>
<keyword evidence="1" id="KW-0732">Signal</keyword>
<comment type="caution">
    <text evidence="3">The sequence shown here is derived from an EMBL/GenBank/DDBJ whole genome shotgun (WGS) entry which is preliminary data.</text>
</comment>
<evidence type="ECO:0000259" key="2">
    <source>
        <dbReference type="Pfam" id="PF03372"/>
    </source>
</evidence>
<dbReference type="InterPro" id="IPR036691">
    <property type="entry name" value="Endo/exonu/phosph_ase_sf"/>
</dbReference>
<evidence type="ECO:0000256" key="1">
    <source>
        <dbReference type="SAM" id="SignalP"/>
    </source>
</evidence>
<dbReference type="Pfam" id="PF03372">
    <property type="entry name" value="Exo_endo_phos"/>
    <property type="match status" value="1"/>
</dbReference>
<dbReference type="PANTHER" id="PTHR12121:SF36">
    <property type="entry name" value="ENDONUCLEASE_EXONUCLEASE_PHOSPHATASE DOMAIN-CONTAINING PROTEIN"/>
    <property type="match status" value="1"/>
</dbReference>
<dbReference type="Gene3D" id="3.60.10.10">
    <property type="entry name" value="Endonuclease/exonuclease/phosphatase"/>
    <property type="match status" value="1"/>
</dbReference>
<dbReference type="GO" id="GO:0004519">
    <property type="term" value="F:endonuclease activity"/>
    <property type="evidence" value="ECO:0007669"/>
    <property type="project" value="UniProtKB-KW"/>
</dbReference>
<name>A0ABT8R6I8_9BACT</name>
<feature type="signal peptide" evidence="1">
    <location>
        <begin position="1"/>
        <end position="21"/>
    </location>
</feature>
<evidence type="ECO:0000313" key="4">
    <source>
        <dbReference type="Proteomes" id="UP001168528"/>
    </source>
</evidence>
<dbReference type="CDD" id="cd09083">
    <property type="entry name" value="EEP-1"/>
    <property type="match status" value="1"/>
</dbReference>
<reference evidence="3" key="1">
    <citation type="submission" date="2023-07" db="EMBL/GenBank/DDBJ databases">
        <title>The genome sequence of Rhodocytophaga aerolata KACC 12507.</title>
        <authorList>
            <person name="Zhang X."/>
        </authorList>
    </citation>
    <scope>NUCLEOTIDE SEQUENCE</scope>
    <source>
        <strain evidence="3">KACC 12507</strain>
    </source>
</reference>
<accession>A0ABT8R6I8</accession>